<sequence length="148" mass="17189">MRSSNSEIMCRELSDLPIKLQSEIVFSDIHMVPRDGGIWLIEIKTEKIFELLFCRGMQYYNPIKLQKVCDKTKNSDIIFYCPTINYKPRALNSSIELMDGRHHLLVLLKCFPDVKMLPFALLKDGNKLEFVLGKIREEYGEARVITSC</sequence>
<gene>
    <name evidence="1" type="ORF">HNQ38_000242</name>
</gene>
<dbReference type="EMBL" id="JACHGO010000001">
    <property type="protein sequence ID" value="MBB5142179.1"/>
    <property type="molecule type" value="Genomic_DNA"/>
</dbReference>
<keyword evidence="2" id="KW-1185">Reference proteome</keyword>
<evidence type="ECO:0000313" key="1">
    <source>
        <dbReference type="EMBL" id="MBB5142179.1"/>
    </source>
</evidence>
<comment type="caution">
    <text evidence="1">The sequence shown here is derived from an EMBL/GenBank/DDBJ whole genome shotgun (WGS) entry which is preliminary data.</text>
</comment>
<accession>A0A7W8C0L9</accession>
<dbReference type="AlphaFoldDB" id="A0A7W8C0L9"/>
<dbReference type="RefSeq" id="WP_183717445.1">
    <property type="nucleotide sequence ID" value="NZ_JACHGO010000001.1"/>
</dbReference>
<proteinExistence type="predicted"/>
<evidence type="ECO:0000313" key="2">
    <source>
        <dbReference type="Proteomes" id="UP000539075"/>
    </source>
</evidence>
<dbReference type="Proteomes" id="UP000539075">
    <property type="component" value="Unassembled WGS sequence"/>
</dbReference>
<protein>
    <submittedName>
        <fullName evidence="1">Uncharacterized protein</fullName>
    </submittedName>
</protein>
<reference evidence="1 2" key="1">
    <citation type="submission" date="2020-08" db="EMBL/GenBank/DDBJ databases">
        <title>Genomic Encyclopedia of Type Strains, Phase IV (KMG-IV): sequencing the most valuable type-strain genomes for metagenomic binning, comparative biology and taxonomic classification.</title>
        <authorList>
            <person name="Goeker M."/>
        </authorList>
    </citation>
    <scope>NUCLEOTIDE SEQUENCE [LARGE SCALE GENOMIC DNA]</scope>
    <source>
        <strain evidence="1 2">DSM 11275</strain>
    </source>
</reference>
<organism evidence="1 2">
    <name type="scientific">Desulfovibrio intestinalis</name>
    <dbReference type="NCBI Taxonomy" id="58621"/>
    <lineage>
        <taxon>Bacteria</taxon>
        <taxon>Pseudomonadati</taxon>
        <taxon>Thermodesulfobacteriota</taxon>
        <taxon>Desulfovibrionia</taxon>
        <taxon>Desulfovibrionales</taxon>
        <taxon>Desulfovibrionaceae</taxon>
        <taxon>Desulfovibrio</taxon>
    </lineage>
</organism>
<name>A0A7W8C0L9_9BACT</name>